<feature type="compositionally biased region" description="Basic and acidic residues" evidence="1">
    <location>
        <begin position="75"/>
        <end position="98"/>
    </location>
</feature>
<proteinExistence type="predicted"/>
<dbReference type="Proteomes" id="UP000703269">
    <property type="component" value="Unassembled WGS sequence"/>
</dbReference>
<dbReference type="AlphaFoldDB" id="A0A9P3LAF9"/>
<keyword evidence="3" id="KW-1185">Reference proteome</keyword>
<protein>
    <submittedName>
        <fullName evidence="2">Uncharacterized protein</fullName>
    </submittedName>
</protein>
<sequence>MSHLLVSRTTSRLVPRLTEDDLQMLILCESDEVLGRCLGALSAGGAGSALNRRKASFSKYNFAPRRGAAASRAQGRGDGRRGVSPTLDRRPQAEREAC</sequence>
<evidence type="ECO:0000256" key="1">
    <source>
        <dbReference type="SAM" id="MobiDB-lite"/>
    </source>
</evidence>
<evidence type="ECO:0000313" key="3">
    <source>
        <dbReference type="Proteomes" id="UP000703269"/>
    </source>
</evidence>
<feature type="region of interest" description="Disordered" evidence="1">
    <location>
        <begin position="65"/>
        <end position="98"/>
    </location>
</feature>
<feature type="compositionally biased region" description="Low complexity" evidence="1">
    <location>
        <begin position="65"/>
        <end position="74"/>
    </location>
</feature>
<gene>
    <name evidence="2" type="ORF">PsYK624_035720</name>
</gene>
<dbReference type="EMBL" id="BPQB01000006">
    <property type="protein sequence ID" value="GJE87489.1"/>
    <property type="molecule type" value="Genomic_DNA"/>
</dbReference>
<comment type="caution">
    <text evidence="2">The sequence shown here is derived from an EMBL/GenBank/DDBJ whole genome shotgun (WGS) entry which is preliminary data.</text>
</comment>
<accession>A0A9P3LAF9</accession>
<name>A0A9P3LAF9_9APHY</name>
<reference evidence="2 3" key="1">
    <citation type="submission" date="2021-08" db="EMBL/GenBank/DDBJ databases">
        <title>Draft Genome Sequence of Phanerochaete sordida strain YK-624.</title>
        <authorList>
            <person name="Mori T."/>
            <person name="Dohra H."/>
            <person name="Suzuki T."/>
            <person name="Kawagishi H."/>
            <person name="Hirai H."/>
        </authorList>
    </citation>
    <scope>NUCLEOTIDE SEQUENCE [LARGE SCALE GENOMIC DNA]</scope>
    <source>
        <strain evidence="2 3">YK-624</strain>
    </source>
</reference>
<organism evidence="2 3">
    <name type="scientific">Phanerochaete sordida</name>
    <dbReference type="NCBI Taxonomy" id="48140"/>
    <lineage>
        <taxon>Eukaryota</taxon>
        <taxon>Fungi</taxon>
        <taxon>Dikarya</taxon>
        <taxon>Basidiomycota</taxon>
        <taxon>Agaricomycotina</taxon>
        <taxon>Agaricomycetes</taxon>
        <taxon>Polyporales</taxon>
        <taxon>Phanerochaetaceae</taxon>
        <taxon>Phanerochaete</taxon>
    </lineage>
</organism>
<evidence type="ECO:0000313" key="2">
    <source>
        <dbReference type="EMBL" id="GJE87489.1"/>
    </source>
</evidence>